<dbReference type="AlphaFoldDB" id="A0AAT9FM00"/>
<proteinExistence type="predicted"/>
<accession>A0AAT9FM00</accession>
<dbReference type="KEGG" id="osu:NT6N_19860"/>
<evidence type="ECO:0000313" key="1">
    <source>
        <dbReference type="EMBL" id="BDS06946.1"/>
    </source>
</evidence>
<gene>
    <name evidence="1" type="ORF">NT6N_19860</name>
</gene>
<dbReference type="EMBL" id="AP026866">
    <property type="protein sequence ID" value="BDS06946.1"/>
    <property type="molecule type" value="Genomic_DNA"/>
</dbReference>
<protein>
    <recommendedName>
        <fullName evidence="2">Lipid/polyisoprenoid-binding YceI-like domain-containing protein</fullName>
    </recommendedName>
</protein>
<organism evidence="1">
    <name type="scientific">Oceaniferula spumae</name>
    <dbReference type="NCBI Taxonomy" id="2979115"/>
    <lineage>
        <taxon>Bacteria</taxon>
        <taxon>Pseudomonadati</taxon>
        <taxon>Verrucomicrobiota</taxon>
        <taxon>Verrucomicrobiia</taxon>
        <taxon>Verrucomicrobiales</taxon>
        <taxon>Verrucomicrobiaceae</taxon>
        <taxon>Oceaniferula</taxon>
    </lineage>
</organism>
<sequence>MKIPLTLPNTIFILLLSGILSSCGFWKNDDHVARLSSPVPELPPKPIAPAIPSPSKKPETQTWIFNIDEKRTTGVIDLSMDPKGAMLGSRLARDTAPLKGKITVLVTDNTKTGERRISIKDIRITNTGAYHMDYAWGALVGNITVDIPAGVINIKPNTITQSSRLEKAGPFAIPQCYFTVLGHSHVSGRGLVLSKAVPRRKVDLTMKKTQQVTLRGDIKISKGTATLHIPRAVLRDSFDFDGTKLGLLFTANITATATVK</sequence>
<reference evidence="1" key="1">
    <citation type="submission" date="2024-07" db="EMBL/GenBank/DDBJ databases">
        <title>Complete genome sequence of Verrucomicrobiaceae bacterium NT6N.</title>
        <authorList>
            <person name="Huang C."/>
            <person name="Takami H."/>
            <person name="Hamasaki K."/>
        </authorList>
    </citation>
    <scope>NUCLEOTIDE SEQUENCE</scope>
    <source>
        <strain evidence="1">NT6N</strain>
    </source>
</reference>
<name>A0AAT9FM00_9BACT</name>
<dbReference type="PROSITE" id="PS51257">
    <property type="entry name" value="PROKAR_LIPOPROTEIN"/>
    <property type="match status" value="1"/>
</dbReference>
<evidence type="ECO:0008006" key="2">
    <source>
        <dbReference type="Google" id="ProtNLM"/>
    </source>
</evidence>